<evidence type="ECO:0000313" key="1">
    <source>
        <dbReference type="EMBL" id="MBD9725050.1"/>
    </source>
</evidence>
<evidence type="ECO:0000313" key="2">
    <source>
        <dbReference type="Proteomes" id="UP000661025"/>
    </source>
</evidence>
<dbReference type="GeneID" id="79932870"/>
<organism evidence="1 2">
    <name type="scientific">Streptomyces caniscabiei</name>
    <dbReference type="NCBI Taxonomy" id="2746961"/>
    <lineage>
        <taxon>Bacteria</taxon>
        <taxon>Bacillati</taxon>
        <taxon>Actinomycetota</taxon>
        <taxon>Actinomycetes</taxon>
        <taxon>Kitasatosporales</taxon>
        <taxon>Streptomycetaceae</taxon>
        <taxon>Streptomyces</taxon>
    </lineage>
</organism>
<reference evidence="1" key="1">
    <citation type="submission" date="2020-09" db="EMBL/GenBank/DDBJ databases">
        <title>Streptomyces canutascabiei sp. nov., which causes potato common scab and is distributed across the world.</title>
        <authorList>
            <person name="Nguyen H.P."/>
            <person name="Weisberg A.J."/>
            <person name="Chang J.H."/>
            <person name="Clarke C.R."/>
        </authorList>
    </citation>
    <scope>NUCLEOTIDE SEQUENCE</scope>
    <source>
        <strain evidence="1">ID-01-6.2a</strain>
    </source>
</reference>
<sequence>MNIRDQVLAILNSPSKETFLLVMGHRLGIAARDVFAGDMQRGMRQAQACNEMMIAIFSQVRAMKDDGADGYPDSDFLSVLLGKADAGDARPHLRHAIESALLSVGAERTPEP</sequence>
<dbReference type="AlphaFoldDB" id="A0A927L3S9"/>
<accession>A0A927L3S9</accession>
<dbReference type="EMBL" id="JACYXT010000006">
    <property type="protein sequence ID" value="MBD9725050.1"/>
    <property type="molecule type" value="Genomic_DNA"/>
</dbReference>
<dbReference type="Proteomes" id="UP000661025">
    <property type="component" value="Unassembled WGS sequence"/>
</dbReference>
<gene>
    <name evidence="1" type="ORF">IHE70_17850</name>
</gene>
<name>A0A927L3S9_9ACTN</name>
<comment type="caution">
    <text evidence="1">The sequence shown here is derived from an EMBL/GenBank/DDBJ whole genome shotgun (WGS) entry which is preliminary data.</text>
</comment>
<dbReference type="RefSeq" id="WP_086800830.1">
    <property type="nucleotide sequence ID" value="NZ_CP119182.1"/>
</dbReference>
<proteinExistence type="predicted"/>
<protein>
    <submittedName>
        <fullName evidence="1">Uncharacterized protein</fullName>
    </submittedName>
</protein>